<evidence type="ECO:0000256" key="5">
    <source>
        <dbReference type="ARBA" id="ARBA00022989"/>
    </source>
</evidence>
<keyword evidence="5 7" id="KW-1133">Transmembrane helix</keyword>
<feature type="transmembrane region" description="Helical" evidence="7">
    <location>
        <begin position="124"/>
        <end position="145"/>
    </location>
</feature>
<comment type="similarity">
    <text evidence="7">Belongs to the binding-protein-dependent transport system permease family.</text>
</comment>
<evidence type="ECO:0000313" key="10">
    <source>
        <dbReference type="Proteomes" id="UP000555407"/>
    </source>
</evidence>
<dbReference type="Gene3D" id="1.10.3720.10">
    <property type="entry name" value="MetI-like"/>
    <property type="match status" value="1"/>
</dbReference>
<evidence type="ECO:0000256" key="2">
    <source>
        <dbReference type="ARBA" id="ARBA00022448"/>
    </source>
</evidence>
<dbReference type="RefSeq" id="WP_238350557.1">
    <property type="nucleotide sequence ID" value="NZ_JAASRO010000001.1"/>
</dbReference>
<sequence length="309" mass="34031">MSGRITGLAGTGRSPLRHHHPVTPYLFVAPYVVLLLTFLVGPAVFGVWMSLHNWDFMLPGKPWVGLQNYRDLFDSSSVLFHPFWNGMKNTFLFVLMSVPFLVVIPLGLSLLLNRKFRGRTFFRAVVFTPFVLGVAVVGLIFGYLFDPEVGLVNGILDGVGLPKVSWLSTQPQAWITITVMTIWWTIGFNAVIFLAGLQGLPEQLYEAAELDGAGRWAQFRHVTLPGLRNVFLFVVTTTILASANLFGQPYILTKGGPGDSTTTAIMAMTNEGLRGFRMGSAAAMSYVLALALAIISVANFLIMRERKTS</sequence>
<feature type="transmembrane region" description="Helical" evidence="7">
    <location>
        <begin position="91"/>
        <end position="112"/>
    </location>
</feature>
<dbReference type="CDD" id="cd06261">
    <property type="entry name" value="TM_PBP2"/>
    <property type="match status" value="1"/>
</dbReference>
<dbReference type="InterPro" id="IPR000515">
    <property type="entry name" value="MetI-like"/>
</dbReference>
<keyword evidence="2 7" id="KW-0813">Transport</keyword>
<dbReference type="PROSITE" id="PS50928">
    <property type="entry name" value="ABC_TM1"/>
    <property type="match status" value="1"/>
</dbReference>
<gene>
    <name evidence="9" type="ORF">BJY22_007251</name>
</gene>
<keyword evidence="9" id="KW-0762">Sugar transport</keyword>
<dbReference type="EMBL" id="JAASRO010000001">
    <property type="protein sequence ID" value="NIK61534.1"/>
    <property type="molecule type" value="Genomic_DNA"/>
</dbReference>
<feature type="transmembrane region" description="Helical" evidence="7">
    <location>
        <begin position="173"/>
        <end position="197"/>
    </location>
</feature>
<evidence type="ECO:0000256" key="1">
    <source>
        <dbReference type="ARBA" id="ARBA00004651"/>
    </source>
</evidence>
<evidence type="ECO:0000256" key="6">
    <source>
        <dbReference type="ARBA" id="ARBA00023136"/>
    </source>
</evidence>
<dbReference type="PANTHER" id="PTHR30193:SF37">
    <property type="entry name" value="INNER MEMBRANE ABC TRANSPORTER PERMEASE PROTEIN YCJO"/>
    <property type="match status" value="1"/>
</dbReference>
<evidence type="ECO:0000256" key="3">
    <source>
        <dbReference type="ARBA" id="ARBA00022475"/>
    </source>
</evidence>
<keyword evidence="4 7" id="KW-0812">Transmembrane</keyword>
<dbReference type="Proteomes" id="UP000555407">
    <property type="component" value="Unassembled WGS sequence"/>
</dbReference>
<keyword evidence="10" id="KW-1185">Reference proteome</keyword>
<feature type="transmembrane region" description="Helical" evidence="7">
    <location>
        <begin position="25"/>
        <end position="49"/>
    </location>
</feature>
<organism evidence="9 10">
    <name type="scientific">Kribbella shirazensis</name>
    <dbReference type="NCBI Taxonomy" id="1105143"/>
    <lineage>
        <taxon>Bacteria</taxon>
        <taxon>Bacillati</taxon>
        <taxon>Actinomycetota</taxon>
        <taxon>Actinomycetes</taxon>
        <taxon>Propionibacteriales</taxon>
        <taxon>Kribbellaceae</taxon>
        <taxon>Kribbella</taxon>
    </lineage>
</organism>
<dbReference type="InterPro" id="IPR051393">
    <property type="entry name" value="ABC_transporter_permease"/>
</dbReference>
<accession>A0A7X6A5Q4</accession>
<reference evidence="9 10" key="1">
    <citation type="submission" date="2020-03" db="EMBL/GenBank/DDBJ databases">
        <title>Sequencing the genomes of 1000 actinobacteria strains.</title>
        <authorList>
            <person name="Klenk H.-P."/>
        </authorList>
    </citation>
    <scope>NUCLEOTIDE SEQUENCE [LARGE SCALE GENOMIC DNA]</scope>
    <source>
        <strain evidence="9 10">DSM 45490</strain>
    </source>
</reference>
<keyword evidence="3" id="KW-1003">Cell membrane</keyword>
<dbReference type="InterPro" id="IPR035906">
    <property type="entry name" value="MetI-like_sf"/>
</dbReference>
<keyword evidence="6 7" id="KW-0472">Membrane</keyword>
<feature type="transmembrane region" description="Helical" evidence="7">
    <location>
        <begin position="283"/>
        <end position="302"/>
    </location>
</feature>
<feature type="transmembrane region" description="Helical" evidence="7">
    <location>
        <begin position="230"/>
        <end position="251"/>
    </location>
</feature>
<comment type="caution">
    <text evidence="9">The sequence shown here is derived from an EMBL/GenBank/DDBJ whole genome shotgun (WGS) entry which is preliminary data.</text>
</comment>
<evidence type="ECO:0000256" key="4">
    <source>
        <dbReference type="ARBA" id="ARBA00022692"/>
    </source>
</evidence>
<proteinExistence type="inferred from homology"/>
<evidence type="ECO:0000259" key="8">
    <source>
        <dbReference type="PROSITE" id="PS50928"/>
    </source>
</evidence>
<dbReference type="AlphaFoldDB" id="A0A7X6A5Q4"/>
<evidence type="ECO:0000313" key="9">
    <source>
        <dbReference type="EMBL" id="NIK61534.1"/>
    </source>
</evidence>
<dbReference type="GO" id="GO:0055085">
    <property type="term" value="P:transmembrane transport"/>
    <property type="evidence" value="ECO:0007669"/>
    <property type="project" value="InterPro"/>
</dbReference>
<evidence type="ECO:0000256" key="7">
    <source>
        <dbReference type="RuleBase" id="RU363032"/>
    </source>
</evidence>
<dbReference type="PANTHER" id="PTHR30193">
    <property type="entry name" value="ABC TRANSPORTER PERMEASE PROTEIN"/>
    <property type="match status" value="1"/>
</dbReference>
<feature type="domain" description="ABC transmembrane type-1" evidence="8">
    <location>
        <begin position="87"/>
        <end position="299"/>
    </location>
</feature>
<dbReference type="GO" id="GO:0005886">
    <property type="term" value="C:plasma membrane"/>
    <property type="evidence" value="ECO:0007669"/>
    <property type="project" value="UniProtKB-SubCell"/>
</dbReference>
<dbReference type="SUPFAM" id="SSF161098">
    <property type="entry name" value="MetI-like"/>
    <property type="match status" value="1"/>
</dbReference>
<comment type="subcellular location">
    <subcellularLocation>
        <location evidence="1 7">Cell membrane</location>
        <topology evidence="1 7">Multi-pass membrane protein</topology>
    </subcellularLocation>
</comment>
<protein>
    <submittedName>
        <fullName evidence="9">Multiple sugar transport system permease protein</fullName>
    </submittedName>
</protein>
<name>A0A7X6A5Q4_9ACTN</name>
<dbReference type="Pfam" id="PF00528">
    <property type="entry name" value="BPD_transp_1"/>
    <property type="match status" value="1"/>
</dbReference>